<evidence type="ECO:0000256" key="6">
    <source>
        <dbReference type="SAM" id="MobiDB-lite"/>
    </source>
</evidence>
<dbReference type="Pfam" id="PF08583">
    <property type="entry name" value="Cmc1"/>
    <property type="match status" value="1"/>
</dbReference>
<dbReference type="GO" id="GO:0005739">
    <property type="term" value="C:mitochondrion"/>
    <property type="evidence" value="ECO:0007669"/>
    <property type="project" value="UniProtKB-SubCell"/>
</dbReference>
<dbReference type="InterPro" id="IPR013892">
    <property type="entry name" value="Cyt_c_biogenesis_Cmc1-like"/>
</dbReference>
<evidence type="ECO:0000313" key="8">
    <source>
        <dbReference type="Proteomes" id="UP000275408"/>
    </source>
</evidence>
<accession>A0A3M6V4L1</accession>
<dbReference type="PANTHER" id="PTHR22977:SF1">
    <property type="entry name" value="COX ASSEMBLY MITOCHONDRIAL PROTEIN 2 HOMOLOG"/>
    <property type="match status" value="1"/>
</dbReference>
<reference evidence="7 8" key="1">
    <citation type="journal article" date="2018" name="Sci. Rep.">
        <title>Comparative analysis of the Pocillopora damicornis genome highlights role of immune system in coral evolution.</title>
        <authorList>
            <person name="Cunning R."/>
            <person name="Bay R.A."/>
            <person name="Gillette P."/>
            <person name="Baker A.C."/>
            <person name="Traylor-Knowles N."/>
        </authorList>
    </citation>
    <scope>NUCLEOTIDE SEQUENCE [LARGE SCALE GENOMIC DNA]</scope>
    <source>
        <strain evidence="7">RSMAS</strain>
        <tissue evidence="7">Whole animal</tissue>
    </source>
</reference>
<comment type="similarity">
    <text evidence="2 5">Belongs to the CMC family.</text>
</comment>
<dbReference type="EMBL" id="RCHS01000098">
    <property type="protein sequence ID" value="RMX60882.1"/>
    <property type="molecule type" value="Genomic_DNA"/>
</dbReference>
<dbReference type="PROSITE" id="PS51808">
    <property type="entry name" value="CHCH"/>
    <property type="match status" value="1"/>
</dbReference>
<gene>
    <name evidence="7" type="ORF">pdam_00003440</name>
</gene>
<dbReference type="OMA" id="HSEKPIG"/>
<dbReference type="STRING" id="46731.A0A3M6V4L1"/>
<sequence length="77" mass="9458">MHPSLAPHLHSDCLQIIEELHRCHEEHPFRKFVGMCNDIKRTLNACLKEEDLRRRRKNLEESRRRRKSMQEFYAEEK</sequence>
<dbReference type="Proteomes" id="UP000275408">
    <property type="component" value="Unassembled WGS sequence"/>
</dbReference>
<protein>
    <recommendedName>
        <fullName evidence="5">COX assembly mitochondrial protein</fullName>
    </recommendedName>
</protein>
<dbReference type="OrthoDB" id="532630at2759"/>
<evidence type="ECO:0000256" key="1">
    <source>
        <dbReference type="ARBA" id="ARBA00004173"/>
    </source>
</evidence>
<evidence type="ECO:0000256" key="3">
    <source>
        <dbReference type="ARBA" id="ARBA00023128"/>
    </source>
</evidence>
<dbReference type="PANTHER" id="PTHR22977">
    <property type="entry name" value="COX ASSEMBLY MITOCHONDRIAL PROTEIN"/>
    <property type="match status" value="1"/>
</dbReference>
<keyword evidence="3 5" id="KW-0496">Mitochondrion</keyword>
<dbReference type="AlphaFoldDB" id="A0A3M6V4L1"/>
<feature type="region of interest" description="Disordered" evidence="6">
    <location>
        <begin position="57"/>
        <end position="77"/>
    </location>
</feature>
<organism evidence="7 8">
    <name type="scientific">Pocillopora damicornis</name>
    <name type="common">Cauliflower coral</name>
    <name type="synonym">Millepora damicornis</name>
    <dbReference type="NCBI Taxonomy" id="46731"/>
    <lineage>
        <taxon>Eukaryota</taxon>
        <taxon>Metazoa</taxon>
        <taxon>Cnidaria</taxon>
        <taxon>Anthozoa</taxon>
        <taxon>Hexacorallia</taxon>
        <taxon>Scleractinia</taxon>
        <taxon>Astrocoeniina</taxon>
        <taxon>Pocilloporidae</taxon>
        <taxon>Pocillopora</taxon>
    </lineage>
</organism>
<name>A0A3M6V4L1_POCDA</name>
<evidence type="ECO:0000313" key="7">
    <source>
        <dbReference type="EMBL" id="RMX60882.1"/>
    </source>
</evidence>
<comment type="caution">
    <text evidence="7">The sequence shown here is derived from an EMBL/GenBank/DDBJ whole genome shotgun (WGS) entry which is preliminary data.</text>
</comment>
<evidence type="ECO:0000256" key="4">
    <source>
        <dbReference type="ARBA" id="ARBA00023157"/>
    </source>
</evidence>
<evidence type="ECO:0000256" key="2">
    <source>
        <dbReference type="ARBA" id="ARBA00007347"/>
    </source>
</evidence>
<proteinExistence type="inferred from homology"/>
<comment type="subcellular location">
    <subcellularLocation>
        <location evidence="1 5">Mitochondrion</location>
    </subcellularLocation>
</comment>
<evidence type="ECO:0000256" key="5">
    <source>
        <dbReference type="RuleBase" id="RU364104"/>
    </source>
</evidence>
<keyword evidence="8" id="KW-1185">Reference proteome</keyword>
<keyword evidence="4" id="KW-1015">Disulfide bond</keyword>